<organism evidence="5 6">
    <name type="scientific">Hydrobacter penzbergensis</name>
    <dbReference type="NCBI Taxonomy" id="1235997"/>
    <lineage>
        <taxon>Bacteria</taxon>
        <taxon>Pseudomonadati</taxon>
        <taxon>Bacteroidota</taxon>
        <taxon>Chitinophagia</taxon>
        <taxon>Chitinophagales</taxon>
        <taxon>Chitinophagaceae</taxon>
        <taxon>Hydrobacter</taxon>
    </lineage>
</organism>
<dbReference type="AlphaFoldDB" id="A0A8X8LDR4"/>
<evidence type="ECO:0000313" key="6">
    <source>
        <dbReference type="Proteomes" id="UP000198711"/>
    </source>
</evidence>
<dbReference type="EMBL" id="FNNO01000004">
    <property type="protein sequence ID" value="SDW62268.1"/>
    <property type="molecule type" value="Genomic_DNA"/>
</dbReference>
<keyword evidence="4" id="KW-0732">Signal</keyword>
<evidence type="ECO:0000256" key="3">
    <source>
        <dbReference type="PIRSR" id="PIRSR607837-1"/>
    </source>
</evidence>
<dbReference type="Gene3D" id="1.20.120.450">
    <property type="entry name" value="dinb family like domain"/>
    <property type="match status" value="1"/>
</dbReference>
<comment type="similarity">
    <text evidence="1">Belongs to the DinB family.</text>
</comment>
<dbReference type="RefSeq" id="WP_257574756.1">
    <property type="nucleotide sequence ID" value="NZ_FNNO01000004.1"/>
</dbReference>
<evidence type="ECO:0000256" key="1">
    <source>
        <dbReference type="ARBA" id="ARBA00008635"/>
    </source>
</evidence>
<dbReference type="InterPro" id="IPR007837">
    <property type="entry name" value="DinB"/>
</dbReference>
<name>A0A8X8LDR4_9BACT</name>
<dbReference type="InterPro" id="IPR034660">
    <property type="entry name" value="DinB/YfiT-like"/>
</dbReference>
<feature type="binding site" evidence="3">
    <location>
        <position position="164"/>
    </location>
    <ligand>
        <name>a divalent metal cation</name>
        <dbReference type="ChEBI" id="CHEBI:60240"/>
    </ligand>
</feature>
<accession>A0A8X8LDR4</accession>
<reference evidence="5 6" key="1">
    <citation type="submission" date="2016-10" db="EMBL/GenBank/DDBJ databases">
        <authorList>
            <person name="Varghese N."/>
            <person name="Submissions S."/>
        </authorList>
    </citation>
    <scope>NUCLEOTIDE SEQUENCE [LARGE SCALE GENOMIC DNA]</scope>
    <source>
        <strain evidence="5 6">DSM 25353</strain>
    </source>
</reference>
<proteinExistence type="inferred from homology"/>
<sequence>MKKLFTFFSLLMLLLVTAPALRAQDLPADSVRAQMIRDWERAKVYTNAYLAVMPADKYDAKPNDSIRTFAQQMLHLATANIGLMANATGNAMLYPPGRLFSLEKTKSAQSVDSVHYYVNESYDYAINSIKKMDMAKLWEPVTLFGFSASRYAFLLKVFEHQTHHRGQCTIYIRTQGIKPPQEMLF</sequence>
<evidence type="ECO:0000313" key="5">
    <source>
        <dbReference type="EMBL" id="SDW62268.1"/>
    </source>
</evidence>
<comment type="caution">
    <text evidence="5">The sequence shown here is derived from an EMBL/GenBank/DDBJ whole genome shotgun (WGS) entry which is preliminary data.</text>
</comment>
<feature type="binding site" evidence="3">
    <location>
        <position position="160"/>
    </location>
    <ligand>
        <name>a divalent metal cation</name>
        <dbReference type="ChEBI" id="CHEBI:60240"/>
    </ligand>
</feature>
<keyword evidence="2 3" id="KW-0479">Metal-binding</keyword>
<dbReference type="SUPFAM" id="SSF109854">
    <property type="entry name" value="DinB/YfiT-like putative metalloenzymes"/>
    <property type="match status" value="1"/>
</dbReference>
<dbReference type="Pfam" id="PF05163">
    <property type="entry name" value="DinB"/>
    <property type="match status" value="1"/>
</dbReference>
<keyword evidence="6" id="KW-1185">Reference proteome</keyword>
<feature type="signal peptide" evidence="4">
    <location>
        <begin position="1"/>
        <end position="23"/>
    </location>
</feature>
<feature type="chain" id="PRO_5036492163" evidence="4">
    <location>
        <begin position="24"/>
        <end position="185"/>
    </location>
</feature>
<protein>
    <submittedName>
        <fullName evidence="5">DinB family protein</fullName>
    </submittedName>
</protein>
<evidence type="ECO:0000256" key="4">
    <source>
        <dbReference type="SAM" id="SignalP"/>
    </source>
</evidence>
<dbReference type="Proteomes" id="UP000198711">
    <property type="component" value="Unassembled WGS sequence"/>
</dbReference>
<dbReference type="GO" id="GO:0046872">
    <property type="term" value="F:metal ion binding"/>
    <property type="evidence" value="ECO:0007669"/>
    <property type="project" value="UniProtKB-KW"/>
</dbReference>
<evidence type="ECO:0000256" key="2">
    <source>
        <dbReference type="ARBA" id="ARBA00022723"/>
    </source>
</evidence>
<feature type="binding site" evidence="3">
    <location>
        <position position="75"/>
    </location>
    <ligand>
        <name>a divalent metal cation</name>
        <dbReference type="ChEBI" id="CHEBI:60240"/>
    </ligand>
</feature>
<gene>
    <name evidence="5" type="ORF">SAMN05444410_104130</name>
</gene>